<dbReference type="Proteomes" id="UP000065807">
    <property type="component" value="Chromosome"/>
</dbReference>
<dbReference type="RefSeq" id="WP_068134574.1">
    <property type="nucleotide sequence ID" value="NZ_AP014924.1"/>
</dbReference>
<protein>
    <recommendedName>
        <fullName evidence="4">EfeO-type cupredoxin-like domain-containing protein</fullName>
    </recommendedName>
</protein>
<evidence type="ECO:0000313" key="3">
    <source>
        <dbReference type="Proteomes" id="UP000065807"/>
    </source>
</evidence>
<evidence type="ECO:0000313" key="2">
    <source>
        <dbReference type="EMBL" id="BAS26667.1"/>
    </source>
</evidence>
<dbReference type="OrthoDB" id="9816061at2"/>
<feature type="chain" id="PRO_5005486950" description="EfeO-type cupredoxin-like domain-containing protein" evidence="1">
    <location>
        <begin position="31"/>
        <end position="153"/>
    </location>
</feature>
<dbReference type="AlphaFoldDB" id="A0A0K2SI28"/>
<dbReference type="SUPFAM" id="SSF49503">
    <property type="entry name" value="Cupredoxins"/>
    <property type="match status" value="1"/>
</dbReference>
<dbReference type="InterPro" id="IPR008972">
    <property type="entry name" value="Cupredoxin"/>
</dbReference>
<keyword evidence="1" id="KW-0732">Signal</keyword>
<keyword evidence="3" id="KW-1185">Reference proteome</keyword>
<reference evidence="3" key="1">
    <citation type="submission" date="2015-07" db="EMBL/GenBank/DDBJ databases">
        <title>Complete genome sequence and phylogenetic analysis of Limnochorda pilosa.</title>
        <authorList>
            <person name="Watanabe M."/>
            <person name="Kojima H."/>
            <person name="Fukui M."/>
        </authorList>
    </citation>
    <scope>NUCLEOTIDE SEQUENCE [LARGE SCALE GENOMIC DNA]</scope>
    <source>
        <strain evidence="3">HC45</strain>
    </source>
</reference>
<name>A0A0K2SI28_LIMPI</name>
<proteinExistence type="predicted"/>
<organism evidence="2 3">
    <name type="scientific">Limnochorda pilosa</name>
    <dbReference type="NCBI Taxonomy" id="1555112"/>
    <lineage>
        <taxon>Bacteria</taxon>
        <taxon>Bacillati</taxon>
        <taxon>Bacillota</taxon>
        <taxon>Limnochordia</taxon>
        <taxon>Limnochordales</taxon>
        <taxon>Limnochordaceae</taxon>
        <taxon>Limnochorda</taxon>
    </lineage>
</organism>
<reference evidence="3" key="2">
    <citation type="journal article" date="2016" name="Int. J. Syst. Evol. Microbiol.">
        <title>Complete genome sequence and cell structure of Limnochorda pilosa, a Gram-negative spore-former within the phylum Firmicutes.</title>
        <authorList>
            <person name="Watanabe M."/>
            <person name="Kojima H."/>
            <person name="Fukui M."/>
        </authorList>
    </citation>
    <scope>NUCLEOTIDE SEQUENCE [LARGE SCALE GENOMIC DNA]</scope>
    <source>
        <strain evidence="3">HC45</strain>
    </source>
</reference>
<evidence type="ECO:0008006" key="4">
    <source>
        <dbReference type="Google" id="ProtNLM"/>
    </source>
</evidence>
<feature type="signal peptide" evidence="1">
    <location>
        <begin position="1"/>
        <end position="30"/>
    </location>
</feature>
<evidence type="ECO:0000256" key="1">
    <source>
        <dbReference type="SAM" id="SignalP"/>
    </source>
</evidence>
<dbReference type="KEGG" id="lpil:LIP_0810"/>
<sequence length="153" mass="16402">MTRTGILRWAAGAAAACALLALAGGGEVLAQEPITLDLTSYAFRPDPLVLEAGKAYRLTVTNSASEEHEMMVGQGMAGMDHGYTTNFFEDIDVFLDAGDVKVELGELEELELEGGAQVALEFTVPEEKRGTWELGCFVPGHYDLGMHAPLVVK</sequence>
<gene>
    <name evidence="2" type="ORF">LIP_0810</name>
</gene>
<dbReference type="EMBL" id="AP014924">
    <property type="protein sequence ID" value="BAS26667.1"/>
    <property type="molecule type" value="Genomic_DNA"/>
</dbReference>
<accession>A0A0K2SI28</accession>
<dbReference type="Gene3D" id="2.60.40.420">
    <property type="entry name" value="Cupredoxins - blue copper proteins"/>
    <property type="match status" value="1"/>
</dbReference>